<dbReference type="InterPro" id="IPR059154">
    <property type="entry name" value="Glce_b_sandwich"/>
</dbReference>
<reference evidence="3" key="1">
    <citation type="submission" date="2015-01" db="EMBL/GenBank/DDBJ databases">
        <authorList>
            <person name="Aksoy S."/>
            <person name="Warren W."/>
            <person name="Wilson R.K."/>
        </authorList>
    </citation>
    <scope>NUCLEOTIDE SEQUENCE [LARGE SCALE GENOMIC DNA]</scope>
    <source>
        <strain evidence="3">IAEA</strain>
    </source>
</reference>
<name>A0A1B0BHG7_9MUSC</name>
<dbReference type="GO" id="GO:0047464">
    <property type="term" value="F:heparosan-N-sulfate-glucuronate 5-epimerase activity"/>
    <property type="evidence" value="ECO:0007669"/>
    <property type="project" value="InterPro"/>
</dbReference>
<dbReference type="InterPro" id="IPR039721">
    <property type="entry name" value="C5-epimerase"/>
</dbReference>
<dbReference type="AlphaFoldDB" id="A0A1B0BHG7"/>
<dbReference type="VEuPathDB" id="VectorBase:GPPI030216"/>
<dbReference type="STRING" id="67801.A0A1B0BHG7"/>
<dbReference type="PANTHER" id="PTHR13174">
    <property type="entry name" value="D-GLUCURONYL C5-EPIMERASE"/>
    <property type="match status" value="1"/>
</dbReference>
<dbReference type="EMBL" id="JXJN01014359">
    <property type="status" value="NOT_ANNOTATED_CDS"/>
    <property type="molecule type" value="Genomic_DNA"/>
</dbReference>
<feature type="domain" description="D-glucuronyl C5-epimerase beta-sandwich" evidence="1">
    <location>
        <begin position="82"/>
        <end position="192"/>
    </location>
</feature>
<evidence type="ECO:0000313" key="3">
    <source>
        <dbReference type="Proteomes" id="UP000092460"/>
    </source>
</evidence>
<dbReference type="PANTHER" id="PTHR13174:SF3">
    <property type="entry name" value="D-GLUCURONYL C5-EPIMERASE"/>
    <property type="match status" value="1"/>
</dbReference>
<evidence type="ECO:0000259" key="1">
    <source>
        <dbReference type="Pfam" id="PF21174"/>
    </source>
</evidence>
<keyword evidence="3" id="KW-1185">Reference proteome</keyword>
<dbReference type="Pfam" id="PF21174">
    <property type="entry name" value="Glce_b_sandwich"/>
    <property type="match status" value="1"/>
</dbReference>
<proteinExistence type="predicted"/>
<evidence type="ECO:0000313" key="2">
    <source>
        <dbReference type="EnsemblMetazoa" id="GPPI030216-PA"/>
    </source>
</evidence>
<dbReference type="Proteomes" id="UP000092460">
    <property type="component" value="Unassembled WGS sequence"/>
</dbReference>
<dbReference type="EnsemblMetazoa" id="GPPI030216-RA">
    <property type="protein sequence ID" value="GPPI030216-PA"/>
    <property type="gene ID" value="GPPI030216"/>
</dbReference>
<organism evidence="2 3">
    <name type="scientific">Glossina palpalis gambiensis</name>
    <dbReference type="NCBI Taxonomy" id="67801"/>
    <lineage>
        <taxon>Eukaryota</taxon>
        <taxon>Metazoa</taxon>
        <taxon>Ecdysozoa</taxon>
        <taxon>Arthropoda</taxon>
        <taxon>Hexapoda</taxon>
        <taxon>Insecta</taxon>
        <taxon>Pterygota</taxon>
        <taxon>Neoptera</taxon>
        <taxon>Endopterygota</taxon>
        <taxon>Diptera</taxon>
        <taxon>Brachycera</taxon>
        <taxon>Muscomorpha</taxon>
        <taxon>Hippoboscoidea</taxon>
        <taxon>Glossinidae</taxon>
        <taxon>Glossina</taxon>
    </lineage>
</organism>
<reference evidence="2" key="2">
    <citation type="submission" date="2020-05" db="UniProtKB">
        <authorList>
            <consortium name="EnsemblMetazoa"/>
        </authorList>
    </citation>
    <scope>IDENTIFICATION</scope>
    <source>
        <strain evidence="2">IAEA</strain>
    </source>
</reference>
<protein>
    <recommendedName>
        <fullName evidence="1">D-glucuronyl C5-epimerase beta-sandwich domain-containing protein</fullName>
    </recommendedName>
</protein>
<accession>A0A1B0BHG7</accession>
<dbReference type="GO" id="GO:0005794">
    <property type="term" value="C:Golgi apparatus"/>
    <property type="evidence" value="ECO:0007669"/>
    <property type="project" value="TreeGrafter"/>
</dbReference>
<dbReference type="GO" id="GO:0015012">
    <property type="term" value="P:heparan sulfate proteoglycan biosynthetic process"/>
    <property type="evidence" value="ECO:0007669"/>
    <property type="project" value="InterPro"/>
</dbReference>
<sequence length="215" mass="24534">MQLLAKLDNRYTTENRKTTHETLTRLLREYPKLVWCPRAAWTNGRYKEPAYRLSSEPGSDCLPVKNNFTKQISISSDCFFGGSSISIDHTLNLFLSADLLLITNSSSLMITVENRETKHTYRVRYIPVDLLWSVQDANIYYGLGLQALNKRHHLTRDLHIDVQKGLALYGPKRSSITVKPTDLCIPAVSFLGVGFFHSLSLSTYDHMANFYDVVE</sequence>